<dbReference type="Proteomes" id="UP000600101">
    <property type="component" value="Unassembled WGS sequence"/>
</dbReference>
<organism evidence="1 2">
    <name type="scientific">Siccirubricoccus deserti</name>
    <dbReference type="NCBI Taxonomy" id="2013562"/>
    <lineage>
        <taxon>Bacteria</taxon>
        <taxon>Pseudomonadati</taxon>
        <taxon>Pseudomonadota</taxon>
        <taxon>Alphaproteobacteria</taxon>
        <taxon>Acetobacterales</taxon>
        <taxon>Roseomonadaceae</taxon>
        <taxon>Siccirubricoccus</taxon>
    </lineage>
</organism>
<protein>
    <submittedName>
        <fullName evidence="1">Uncharacterized protein</fullName>
    </submittedName>
</protein>
<keyword evidence="2" id="KW-1185">Reference proteome</keyword>
<evidence type="ECO:0000313" key="2">
    <source>
        <dbReference type="Proteomes" id="UP000600101"/>
    </source>
</evidence>
<gene>
    <name evidence="1" type="ORF">H7965_18795</name>
</gene>
<dbReference type="EMBL" id="JACOMF010000027">
    <property type="protein sequence ID" value="MBC4017360.1"/>
    <property type="molecule type" value="Genomic_DNA"/>
</dbReference>
<comment type="caution">
    <text evidence="1">The sequence shown here is derived from an EMBL/GenBank/DDBJ whole genome shotgun (WGS) entry which is preliminary data.</text>
</comment>
<name>A0A9X0R0N6_9PROT</name>
<accession>A0A9X0R0N6</accession>
<proteinExistence type="predicted"/>
<dbReference type="InterPro" id="IPR045767">
    <property type="entry name" value="DUF6134"/>
</dbReference>
<dbReference type="Pfam" id="PF19630">
    <property type="entry name" value="DUF6134"/>
    <property type="match status" value="1"/>
</dbReference>
<reference evidence="1" key="1">
    <citation type="submission" date="2020-08" db="EMBL/GenBank/DDBJ databases">
        <authorList>
            <person name="Hu Y."/>
            <person name="Nguyen S.V."/>
            <person name="Li F."/>
            <person name="Fanning S."/>
        </authorList>
    </citation>
    <scope>NUCLEOTIDE SEQUENCE</scope>
    <source>
        <strain evidence="1">SYSU D8009</strain>
    </source>
</reference>
<dbReference type="AlphaFoldDB" id="A0A9X0R0N6"/>
<sequence>MRRGREPGTWPTVQRRALLAALLPLAAAAHPGELRLRILREGSPIGLHRVIFNEADGVLSARTEVDIQVKLMGITVFRFQHRFTEVWADGRLRDATSRRDRNGTVTEMVARADANGIQVQGPEGALRLPANAAPLSWWDVRRFDGRPLFANDTGKPMRLRFSHAALADGGARWSVTGEEESEGRYAADGRWVAWKTKAEDGSTVTYERIG</sequence>
<evidence type="ECO:0000313" key="1">
    <source>
        <dbReference type="EMBL" id="MBC4017360.1"/>
    </source>
</evidence>
<dbReference type="RefSeq" id="WP_186772122.1">
    <property type="nucleotide sequence ID" value="NZ_JACOMF010000027.1"/>
</dbReference>